<dbReference type="InterPro" id="IPR012551">
    <property type="entry name" value="DUF1707_SHOCT-like"/>
</dbReference>
<keyword evidence="2" id="KW-0472">Membrane</keyword>
<evidence type="ECO:0000259" key="3">
    <source>
        <dbReference type="Pfam" id="PF08044"/>
    </source>
</evidence>
<dbReference type="PANTHER" id="PTHR40763">
    <property type="entry name" value="MEMBRANE PROTEIN-RELATED"/>
    <property type="match status" value="1"/>
</dbReference>
<keyword evidence="2" id="KW-0812">Transmembrane</keyword>
<feature type="transmembrane region" description="Helical" evidence="2">
    <location>
        <begin position="123"/>
        <end position="144"/>
    </location>
</feature>
<dbReference type="Pfam" id="PF08044">
    <property type="entry name" value="DUF1707"/>
    <property type="match status" value="1"/>
</dbReference>
<dbReference type="Proteomes" id="UP001501570">
    <property type="component" value="Unassembled WGS sequence"/>
</dbReference>
<sequence length="184" mass="20165">MGNIQARQCIEAGVADMTAQGDERRDQRSRPEDGLRAADEDRQWVADRLRLALDQGRLRLAEYDDRLRVAYAARTYAELNALLDDLPPPVAPGAAAVVPAATPTSQPAAAPTPANQEWRMPTALMVLWTIWGGAVLINVVVWLLVMVGTGQAVYPWPMWVAGPSGAALLATTIGVREIHRHRRR</sequence>
<keyword evidence="2" id="KW-1133">Transmembrane helix</keyword>
<proteinExistence type="predicted"/>
<keyword evidence="5" id="KW-1185">Reference proteome</keyword>
<evidence type="ECO:0000313" key="5">
    <source>
        <dbReference type="Proteomes" id="UP001501570"/>
    </source>
</evidence>
<dbReference type="PANTHER" id="PTHR40763:SF4">
    <property type="entry name" value="DUF1707 DOMAIN-CONTAINING PROTEIN"/>
    <property type="match status" value="1"/>
</dbReference>
<reference evidence="5" key="1">
    <citation type="journal article" date="2019" name="Int. J. Syst. Evol. Microbiol.">
        <title>The Global Catalogue of Microorganisms (GCM) 10K type strain sequencing project: providing services to taxonomists for standard genome sequencing and annotation.</title>
        <authorList>
            <consortium name="The Broad Institute Genomics Platform"/>
            <consortium name="The Broad Institute Genome Sequencing Center for Infectious Disease"/>
            <person name="Wu L."/>
            <person name="Ma J."/>
        </authorList>
    </citation>
    <scope>NUCLEOTIDE SEQUENCE [LARGE SCALE GENOMIC DNA]</scope>
    <source>
        <strain evidence="5">JCM 18304</strain>
    </source>
</reference>
<feature type="compositionally biased region" description="Basic and acidic residues" evidence="1">
    <location>
        <begin position="21"/>
        <end position="37"/>
    </location>
</feature>
<dbReference type="RefSeq" id="WP_345627067.1">
    <property type="nucleotide sequence ID" value="NZ_BAABJQ010000003.1"/>
</dbReference>
<feature type="region of interest" description="Disordered" evidence="1">
    <location>
        <begin position="13"/>
        <end position="37"/>
    </location>
</feature>
<evidence type="ECO:0000256" key="1">
    <source>
        <dbReference type="SAM" id="MobiDB-lite"/>
    </source>
</evidence>
<name>A0ABP9RMQ9_9ACTN</name>
<organism evidence="4 5">
    <name type="scientific">Rugosimonospora acidiphila</name>
    <dbReference type="NCBI Taxonomy" id="556531"/>
    <lineage>
        <taxon>Bacteria</taxon>
        <taxon>Bacillati</taxon>
        <taxon>Actinomycetota</taxon>
        <taxon>Actinomycetes</taxon>
        <taxon>Micromonosporales</taxon>
        <taxon>Micromonosporaceae</taxon>
        <taxon>Rugosimonospora</taxon>
    </lineage>
</organism>
<feature type="transmembrane region" description="Helical" evidence="2">
    <location>
        <begin position="156"/>
        <end position="175"/>
    </location>
</feature>
<gene>
    <name evidence="4" type="ORF">GCM10023322_13290</name>
</gene>
<dbReference type="EMBL" id="BAABJQ010000003">
    <property type="protein sequence ID" value="GAA5180611.1"/>
    <property type="molecule type" value="Genomic_DNA"/>
</dbReference>
<accession>A0ABP9RMQ9</accession>
<comment type="caution">
    <text evidence="4">The sequence shown here is derived from an EMBL/GenBank/DDBJ whole genome shotgun (WGS) entry which is preliminary data.</text>
</comment>
<evidence type="ECO:0000313" key="4">
    <source>
        <dbReference type="EMBL" id="GAA5180611.1"/>
    </source>
</evidence>
<feature type="domain" description="DUF1707" evidence="3">
    <location>
        <begin position="35"/>
        <end position="87"/>
    </location>
</feature>
<protein>
    <submittedName>
        <fullName evidence="4">DUF1707 domain-containing protein</fullName>
    </submittedName>
</protein>
<evidence type="ECO:0000256" key="2">
    <source>
        <dbReference type="SAM" id="Phobius"/>
    </source>
</evidence>